<feature type="signal peptide" evidence="1">
    <location>
        <begin position="1"/>
        <end position="28"/>
    </location>
</feature>
<sequence length="128" mass="14609">MVENGFTKPLGLTLIVAANMFFYGPTHADVRGVVGQNISIQFTFNSSISSDSRIGVYKCTDKQQKISEYPNYKNVFEIYPENSSIRFHLTNLSLNHTEIYWATLFKTSTNEFSERVQLTVQVENRSTP</sequence>
<keyword evidence="1" id="KW-0732">Signal</keyword>
<keyword evidence="3" id="KW-1185">Reference proteome</keyword>
<evidence type="ECO:0000256" key="1">
    <source>
        <dbReference type="SAM" id="SignalP"/>
    </source>
</evidence>
<feature type="chain" id="PRO_5046828434" description="SbsA Ig-like domain-containing protein" evidence="1">
    <location>
        <begin position="29"/>
        <end position="128"/>
    </location>
</feature>
<gene>
    <name evidence="2" type="ORF">XENOCAPTIV_013375</name>
</gene>
<dbReference type="Gene3D" id="2.60.40.10">
    <property type="entry name" value="Immunoglobulins"/>
    <property type="match status" value="1"/>
</dbReference>
<proteinExistence type="predicted"/>
<protein>
    <recommendedName>
        <fullName evidence="4">SbsA Ig-like domain-containing protein</fullName>
    </recommendedName>
</protein>
<evidence type="ECO:0000313" key="3">
    <source>
        <dbReference type="Proteomes" id="UP001434883"/>
    </source>
</evidence>
<dbReference type="InterPro" id="IPR013783">
    <property type="entry name" value="Ig-like_fold"/>
</dbReference>
<reference evidence="2 3" key="1">
    <citation type="submission" date="2021-06" db="EMBL/GenBank/DDBJ databases">
        <authorList>
            <person name="Palmer J.M."/>
        </authorList>
    </citation>
    <scope>NUCLEOTIDE SEQUENCE [LARGE SCALE GENOMIC DNA]</scope>
    <source>
        <strain evidence="2 3">XC_2019</strain>
        <tissue evidence="2">Muscle</tissue>
    </source>
</reference>
<evidence type="ECO:0000313" key="2">
    <source>
        <dbReference type="EMBL" id="MEQ2219157.1"/>
    </source>
</evidence>
<dbReference type="EMBL" id="JAHRIN010078411">
    <property type="protein sequence ID" value="MEQ2219157.1"/>
    <property type="molecule type" value="Genomic_DNA"/>
</dbReference>
<accession>A0ABV0SI80</accession>
<dbReference type="Proteomes" id="UP001434883">
    <property type="component" value="Unassembled WGS sequence"/>
</dbReference>
<evidence type="ECO:0008006" key="4">
    <source>
        <dbReference type="Google" id="ProtNLM"/>
    </source>
</evidence>
<comment type="caution">
    <text evidence="2">The sequence shown here is derived from an EMBL/GenBank/DDBJ whole genome shotgun (WGS) entry which is preliminary data.</text>
</comment>
<name>A0ABV0SI80_9TELE</name>
<organism evidence="2 3">
    <name type="scientific">Xenoophorus captivus</name>
    <dbReference type="NCBI Taxonomy" id="1517983"/>
    <lineage>
        <taxon>Eukaryota</taxon>
        <taxon>Metazoa</taxon>
        <taxon>Chordata</taxon>
        <taxon>Craniata</taxon>
        <taxon>Vertebrata</taxon>
        <taxon>Euteleostomi</taxon>
        <taxon>Actinopterygii</taxon>
        <taxon>Neopterygii</taxon>
        <taxon>Teleostei</taxon>
        <taxon>Neoteleostei</taxon>
        <taxon>Acanthomorphata</taxon>
        <taxon>Ovalentaria</taxon>
        <taxon>Atherinomorphae</taxon>
        <taxon>Cyprinodontiformes</taxon>
        <taxon>Goodeidae</taxon>
        <taxon>Xenoophorus</taxon>
    </lineage>
</organism>
<feature type="non-terminal residue" evidence="2">
    <location>
        <position position="128"/>
    </location>
</feature>